<evidence type="ECO:0000256" key="1">
    <source>
        <dbReference type="SAM" id="MobiDB-lite"/>
    </source>
</evidence>
<dbReference type="Gramene" id="MELO3C030105.2.1">
    <property type="protein sequence ID" value="MELO3C030105.2.1"/>
    <property type="gene ID" value="MELO3C030105.2"/>
</dbReference>
<organism evidence="2">
    <name type="scientific">Cucumis melo</name>
    <name type="common">Muskmelon</name>
    <dbReference type="NCBI Taxonomy" id="3656"/>
    <lineage>
        <taxon>Eukaryota</taxon>
        <taxon>Viridiplantae</taxon>
        <taxon>Streptophyta</taxon>
        <taxon>Embryophyta</taxon>
        <taxon>Tracheophyta</taxon>
        <taxon>Spermatophyta</taxon>
        <taxon>Magnoliopsida</taxon>
        <taxon>eudicotyledons</taxon>
        <taxon>Gunneridae</taxon>
        <taxon>Pentapetalae</taxon>
        <taxon>rosids</taxon>
        <taxon>fabids</taxon>
        <taxon>Cucurbitales</taxon>
        <taxon>Cucurbitaceae</taxon>
        <taxon>Benincaseae</taxon>
        <taxon>Cucumis</taxon>
    </lineage>
</organism>
<reference evidence="2" key="1">
    <citation type="submission" date="2023-03" db="UniProtKB">
        <authorList>
            <consortium name="EnsemblPlants"/>
        </authorList>
    </citation>
    <scope>IDENTIFICATION</scope>
</reference>
<name>A0A9I9E843_CUCME</name>
<dbReference type="EnsemblPlants" id="MELO3C030105.2.1">
    <property type="protein sequence ID" value="MELO3C030105.2.1"/>
    <property type="gene ID" value="MELO3C030105.2"/>
</dbReference>
<proteinExistence type="predicted"/>
<accession>A0A9I9E843</accession>
<feature type="region of interest" description="Disordered" evidence="1">
    <location>
        <begin position="1"/>
        <end position="38"/>
    </location>
</feature>
<feature type="compositionally biased region" description="Polar residues" evidence="1">
    <location>
        <begin position="1"/>
        <end position="37"/>
    </location>
</feature>
<dbReference type="AlphaFoldDB" id="A0A9I9E843"/>
<sequence>MEPMNRNETNKNNTLPGASRHQQLPSSSYCLPHPSSNHSHRSLLIGRIANGLLLSPFVVRI</sequence>
<protein>
    <submittedName>
        <fullName evidence="2">Uncharacterized protein</fullName>
    </submittedName>
</protein>
<evidence type="ECO:0000313" key="2">
    <source>
        <dbReference type="EnsemblPlants" id="MELO3C030105.2.1"/>
    </source>
</evidence>